<dbReference type="GO" id="GO:0003824">
    <property type="term" value="F:catalytic activity"/>
    <property type="evidence" value="ECO:0007669"/>
    <property type="project" value="InterPro"/>
</dbReference>
<dbReference type="AlphaFoldDB" id="A0A1B6GRB2"/>
<dbReference type="SUPFAM" id="SSF56219">
    <property type="entry name" value="DNase I-like"/>
    <property type="match status" value="1"/>
</dbReference>
<feature type="domain" description="Endonuclease/exonuclease/phosphatase" evidence="1">
    <location>
        <begin position="20"/>
        <end position="149"/>
    </location>
</feature>
<sequence length="155" mass="17688">FPDETNKYQIPGYNMSLQPRLTDRSSGVVIYVDQTLICTTEHHDLTSAQVLQICLSGWNDTRLSIIGVYRDLKVNVKIFLQEFELLLKNKCNPSIIIGDMNLDILKQNKKETLDYLNLIMSYGYLSCINEPTRVTKNSLTCIDHALVRNSSCLTI</sequence>
<evidence type="ECO:0000259" key="1">
    <source>
        <dbReference type="Pfam" id="PF03372"/>
    </source>
</evidence>
<dbReference type="Gene3D" id="3.60.10.10">
    <property type="entry name" value="Endonuclease/exonuclease/phosphatase"/>
    <property type="match status" value="1"/>
</dbReference>
<dbReference type="Pfam" id="PF03372">
    <property type="entry name" value="Exo_endo_phos"/>
    <property type="match status" value="1"/>
</dbReference>
<dbReference type="InterPro" id="IPR036691">
    <property type="entry name" value="Endo/exonu/phosph_ase_sf"/>
</dbReference>
<dbReference type="InterPro" id="IPR005135">
    <property type="entry name" value="Endo/exonuclease/phosphatase"/>
</dbReference>
<dbReference type="PANTHER" id="PTHR33776:SF3">
    <property type="entry name" value="PHD-TYPE DOMAIN-CONTAINING PROTEIN"/>
    <property type="match status" value="1"/>
</dbReference>
<name>A0A1B6GRB2_9HEMI</name>
<reference evidence="2" key="1">
    <citation type="submission" date="2015-11" db="EMBL/GenBank/DDBJ databases">
        <title>De novo transcriptome assembly of four potential Pierce s Disease insect vectors from Arizona vineyards.</title>
        <authorList>
            <person name="Tassone E.E."/>
        </authorList>
    </citation>
    <scope>NUCLEOTIDE SEQUENCE</scope>
</reference>
<proteinExistence type="predicted"/>
<organism evidence="2">
    <name type="scientific">Cuerna arida</name>
    <dbReference type="NCBI Taxonomy" id="1464854"/>
    <lineage>
        <taxon>Eukaryota</taxon>
        <taxon>Metazoa</taxon>
        <taxon>Ecdysozoa</taxon>
        <taxon>Arthropoda</taxon>
        <taxon>Hexapoda</taxon>
        <taxon>Insecta</taxon>
        <taxon>Pterygota</taxon>
        <taxon>Neoptera</taxon>
        <taxon>Paraneoptera</taxon>
        <taxon>Hemiptera</taxon>
        <taxon>Auchenorrhyncha</taxon>
        <taxon>Membracoidea</taxon>
        <taxon>Cicadellidae</taxon>
        <taxon>Cicadellinae</taxon>
        <taxon>Proconiini</taxon>
        <taxon>Cuerna</taxon>
    </lineage>
</organism>
<dbReference type="EMBL" id="GECZ01004798">
    <property type="protein sequence ID" value="JAS64971.1"/>
    <property type="molecule type" value="Transcribed_RNA"/>
</dbReference>
<feature type="non-terminal residue" evidence="2">
    <location>
        <position position="1"/>
    </location>
</feature>
<dbReference type="PANTHER" id="PTHR33776">
    <property type="entry name" value="ENDO/EXONUCLEASE/PHOSPHATASE DOMAIN-CONTAINING PROTEIN"/>
    <property type="match status" value="1"/>
</dbReference>
<protein>
    <recommendedName>
        <fullName evidence="1">Endonuclease/exonuclease/phosphatase domain-containing protein</fullName>
    </recommendedName>
</protein>
<feature type="non-terminal residue" evidence="2">
    <location>
        <position position="155"/>
    </location>
</feature>
<accession>A0A1B6GRB2</accession>
<gene>
    <name evidence="2" type="ORF">g.5783</name>
</gene>
<evidence type="ECO:0000313" key="2">
    <source>
        <dbReference type="EMBL" id="JAS64971.1"/>
    </source>
</evidence>